<comment type="caution">
    <text evidence="3">The sequence shown here is derived from an EMBL/GenBank/DDBJ whole genome shotgun (WGS) entry which is preliminary data.</text>
</comment>
<organism evidence="3 4">
    <name type="scientific">Nocardioides acrostichi</name>
    <dbReference type="NCBI Taxonomy" id="2784339"/>
    <lineage>
        <taxon>Bacteria</taxon>
        <taxon>Bacillati</taxon>
        <taxon>Actinomycetota</taxon>
        <taxon>Actinomycetes</taxon>
        <taxon>Propionibacteriales</taxon>
        <taxon>Nocardioidaceae</taxon>
        <taxon>Nocardioides</taxon>
    </lineage>
</organism>
<dbReference type="Pfam" id="PF20434">
    <property type="entry name" value="BD-FAE"/>
    <property type="match status" value="1"/>
</dbReference>
<feature type="domain" description="BD-FAE-like" evidence="2">
    <location>
        <begin position="156"/>
        <end position="351"/>
    </location>
</feature>
<dbReference type="PANTHER" id="PTHR48081">
    <property type="entry name" value="AB HYDROLASE SUPERFAMILY PROTEIN C4A8.06C"/>
    <property type="match status" value="1"/>
</dbReference>
<dbReference type="AlphaFoldDB" id="A0A930V0J0"/>
<dbReference type="Proteomes" id="UP000656804">
    <property type="component" value="Unassembled WGS sequence"/>
</dbReference>
<protein>
    <submittedName>
        <fullName evidence="3">Alpha/beta hydrolase</fullName>
    </submittedName>
</protein>
<dbReference type="InterPro" id="IPR049492">
    <property type="entry name" value="BD-FAE-like_dom"/>
</dbReference>
<dbReference type="Gene3D" id="3.40.50.1820">
    <property type="entry name" value="alpha/beta hydrolase"/>
    <property type="match status" value="1"/>
</dbReference>
<dbReference type="GO" id="GO:0016787">
    <property type="term" value="F:hydrolase activity"/>
    <property type="evidence" value="ECO:0007669"/>
    <property type="project" value="UniProtKB-KW"/>
</dbReference>
<sequence>MTRPSGLLPGALHAAASVVTHPTRTLLDLSVATSRLPVVGPVFKPLGSLTAITLFAARVAPEYISDMRAPHVDLRRPPAAEKPKPDKVRDRALSELALQRAVGDLEPTPEAAARAAERPVRCRNRRTARAVLRNEPYTDLPRGPRLDVWADESARAGERRPVLLFIPGGGWIFGMRQGQGGALLKHLSEAGWVCVTIDYRSAPHDRWPAHIIDAKRAVAWIRENIAEYGGDPESVAVAGGSAGGHIASLLGLTPNNPRFQPGFEDVDTTVRAVVGLYGRYDWESRDTLERKRLMGFIEHVVVGTALEDDPQLYRDSSPIHLAAADAPPFLVVHGDSDSIIPVEQGRDFAVRLAEVSDQVVRYAELPGAGHAYDVLDAERARATARAVEQFLAAVQTSATAVPLTVVGGASAV</sequence>
<accession>A0A930V0J0</accession>
<gene>
    <name evidence="3" type="ORF">ISG29_17395</name>
</gene>
<dbReference type="SUPFAM" id="SSF53474">
    <property type="entry name" value="alpha/beta-Hydrolases"/>
    <property type="match status" value="1"/>
</dbReference>
<dbReference type="RefSeq" id="WP_194504731.1">
    <property type="nucleotide sequence ID" value="NZ_JADIVZ010000012.1"/>
</dbReference>
<reference evidence="3" key="1">
    <citation type="submission" date="2020-11" db="EMBL/GenBank/DDBJ databases">
        <title>Nocardioides sp. CBS4Y-1, whole genome shotgun sequence.</title>
        <authorList>
            <person name="Tuo L."/>
        </authorList>
    </citation>
    <scope>NUCLEOTIDE SEQUENCE</scope>
    <source>
        <strain evidence="3">CBS4Y-1</strain>
    </source>
</reference>
<dbReference type="InterPro" id="IPR029058">
    <property type="entry name" value="AB_hydrolase_fold"/>
</dbReference>
<evidence type="ECO:0000256" key="1">
    <source>
        <dbReference type="ARBA" id="ARBA00022801"/>
    </source>
</evidence>
<name>A0A930V0J0_9ACTN</name>
<keyword evidence="1 3" id="KW-0378">Hydrolase</keyword>
<proteinExistence type="predicted"/>
<dbReference type="PANTHER" id="PTHR48081:SF33">
    <property type="entry name" value="KYNURENINE FORMAMIDASE"/>
    <property type="match status" value="1"/>
</dbReference>
<keyword evidence="4" id="KW-1185">Reference proteome</keyword>
<dbReference type="InterPro" id="IPR050300">
    <property type="entry name" value="GDXG_lipolytic_enzyme"/>
</dbReference>
<dbReference type="EMBL" id="JADIVZ010000012">
    <property type="protein sequence ID" value="MBF4163466.1"/>
    <property type="molecule type" value="Genomic_DNA"/>
</dbReference>
<evidence type="ECO:0000313" key="4">
    <source>
        <dbReference type="Proteomes" id="UP000656804"/>
    </source>
</evidence>
<evidence type="ECO:0000313" key="3">
    <source>
        <dbReference type="EMBL" id="MBF4163466.1"/>
    </source>
</evidence>
<evidence type="ECO:0000259" key="2">
    <source>
        <dbReference type="Pfam" id="PF20434"/>
    </source>
</evidence>